<dbReference type="GO" id="GO:0051536">
    <property type="term" value="F:iron-sulfur cluster binding"/>
    <property type="evidence" value="ECO:0007669"/>
    <property type="project" value="UniProtKB-KW"/>
</dbReference>
<dbReference type="PANTHER" id="PTHR30548">
    <property type="entry name" value="2-HYDROXYGLUTARYL-COA DEHYDRATASE, D-COMPONENT-RELATED"/>
    <property type="match status" value="1"/>
</dbReference>
<evidence type="ECO:0000256" key="3">
    <source>
        <dbReference type="ARBA" id="ARBA00023014"/>
    </source>
</evidence>
<keyword evidence="3" id="KW-0408">Iron</keyword>
<comment type="similarity">
    <text evidence="2">Belongs to the FldB/FldC dehydratase alpha/beta subunit family.</text>
</comment>
<dbReference type="AlphaFoldDB" id="A0A371AXP0"/>
<keyword evidence="6" id="KW-1185">Reference proteome</keyword>
<accession>A0A371AXP0</accession>
<dbReference type="GO" id="GO:0016836">
    <property type="term" value="F:hydro-lyase activity"/>
    <property type="evidence" value="ECO:0007669"/>
    <property type="project" value="UniProtKB-ARBA"/>
</dbReference>
<dbReference type="Gene3D" id="3.40.50.11890">
    <property type="match status" value="1"/>
</dbReference>
<dbReference type="Gene3D" id="3.40.50.11900">
    <property type="match status" value="1"/>
</dbReference>
<comment type="cofactor">
    <cofactor evidence="1">
        <name>[4Fe-4S] cluster</name>
        <dbReference type="ChEBI" id="CHEBI:49883"/>
    </cofactor>
</comment>
<organism evidence="5 6">
    <name type="scientific">Anaerosacchariphilus polymeriproducens</name>
    <dbReference type="NCBI Taxonomy" id="1812858"/>
    <lineage>
        <taxon>Bacteria</taxon>
        <taxon>Bacillati</taxon>
        <taxon>Bacillota</taxon>
        <taxon>Clostridia</taxon>
        <taxon>Lachnospirales</taxon>
        <taxon>Lachnospiraceae</taxon>
        <taxon>Anaerosacchariphilus</taxon>
    </lineage>
</organism>
<dbReference type="PANTHER" id="PTHR30548:SF3">
    <property type="entry name" value="2-HYDROXYACYL-COA DEHYDRATASE"/>
    <property type="match status" value="1"/>
</dbReference>
<evidence type="ECO:0000256" key="1">
    <source>
        <dbReference type="ARBA" id="ARBA00001966"/>
    </source>
</evidence>
<evidence type="ECO:0000256" key="2">
    <source>
        <dbReference type="ARBA" id="ARBA00005806"/>
    </source>
</evidence>
<evidence type="ECO:0000313" key="5">
    <source>
        <dbReference type="EMBL" id="RDU24292.1"/>
    </source>
</evidence>
<reference evidence="5 6" key="1">
    <citation type="submission" date="2018-07" db="EMBL/GenBank/DDBJ databases">
        <title>Anaerosacharophilus polymeroproducens gen. nov. sp. nov., an anaerobic bacterium isolated from salt field.</title>
        <authorList>
            <person name="Kim W."/>
            <person name="Yang S.-H."/>
            <person name="Oh J."/>
            <person name="Lee J.-H."/>
            <person name="Kwon K.K."/>
        </authorList>
    </citation>
    <scope>NUCLEOTIDE SEQUENCE [LARGE SCALE GENOMIC DNA]</scope>
    <source>
        <strain evidence="5 6">MCWD5</strain>
    </source>
</reference>
<gene>
    <name evidence="5" type="ORF">DWV06_04775</name>
</gene>
<name>A0A371AXP0_9FIRM</name>
<dbReference type="RefSeq" id="WP_115481036.1">
    <property type="nucleotide sequence ID" value="NZ_QRCT01000013.1"/>
</dbReference>
<dbReference type="InterPro" id="IPR010327">
    <property type="entry name" value="FldB/FldC_alpha/beta"/>
</dbReference>
<dbReference type="EMBL" id="QRCT01000013">
    <property type="protein sequence ID" value="RDU24292.1"/>
    <property type="molecule type" value="Genomic_DNA"/>
</dbReference>
<comment type="caution">
    <text evidence="5">The sequence shown here is derived from an EMBL/GenBank/DDBJ whole genome shotgun (WGS) entry which is preliminary data.</text>
</comment>
<keyword evidence="4" id="KW-0175">Coiled coil</keyword>
<proteinExistence type="inferred from homology"/>
<evidence type="ECO:0000313" key="6">
    <source>
        <dbReference type="Proteomes" id="UP000255036"/>
    </source>
</evidence>
<keyword evidence="3" id="KW-0411">Iron-sulfur</keyword>
<dbReference type="OrthoDB" id="9810278at2"/>
<evidence type="ECO:0000256" key="4">
    <source>
        <dbReference type="SAM" id="Coils"/>
    </source>
</evidence>
<sequence>MNKIGITTTVPIEIVYCAGLIPIDLNNIFVTAENNARYIEVAEKEGFPKSMCAWIKGLYGVCMEHQINELIGVIEGDCSNSKSLIELWKQKGKKIYPFSFPYSQKKKELEKSLSDLMEQLQVDLDQVEEKRKELNQIRRLVQEIDRLTFEEEKVTGFENHLYQVSCSDFQGDPKSFAVMLQSVLDEMKSRTANPKKLRLGYIGVPPMTIDIYDYVETLDARIIYNEVQREFTFPRAGNAVSIIDQYLDYTYPYGNLYRIEEIKKQIEKRKLDGIIHYTQAFCHRALDDIMIKSNIDIPILNIEGDQSPALDARTKLRIEAFIDMLSDLKGVYQ</sequence>
<dbReference type="Pfam" id="PF06050">
    <property type="entry name" value="HGD-D"/>
    <property type="match status" value="1"/>
</dbReference>
<feature type="coiled-coil region" evidence="4">
    <location>
        <begin position="106"/>
        <end position="150"/>
    </location>
</feature>
<keyword evidence="3" id="KW-0479">Metal-binding</keyword>
<protein>
    <submittedName>
        <fullName evidence="5">2-hydroxyacyl-CoA dehydratase</fullName>
    </submittedName>
</protein>
<dbReference type="Proteomes" id="UP000255036">
    <property type="component" value="Unassembled WGS sequence"/>
</dbReference>